<gene>
    <name evidence="1" type="ORF">ENM66_07770</name>
</gene>
<organism evidence="1">
    <name type="scientific">Ignisphaera aggregans</name>
    <dbReference type="NCBI Taxonomy" id="334771"/>
    <lineage>
        <taxon>Archaea</taxon>
        <taxon>Thermoproteota</taxon>
        <taxon>Thermoprotei</taxon>
        <taxon>Desulfurococcales</taxon>
        <taxon>Desulfurococcaceae</taxon>
        <taxon>Ignisphaera</taxon>
    </lineage>
</organism>
<reference evidence="1" key="1">
    <citation type="journal article" date="2020" name="mSystems">
        <title>Genome- and Community-Level Interaction Insights into Carbon Utilization and Element Cycling Functions of Hydrothermarchaeota in Hydrothermal Sediment.</title>
        <authorList>
            <person name="Zhou Z."/>
            <person name="Liu Y."/>
            <person name="Xu W."/>
            <person name="Pan J."/>
            <person name="Luo Z.H."/>
            <person name="Li M."/>
        </authorList>
    </citation>
    <scope>NUCLEOTIDE SEQUENCE [LARGE SCALE GENOMIC DNA]</scope>
    <source>
        <strain evidence="1">SpSt-1105</strain>
    </source>
</reference>
<evidence type="ECO:0000313" key="1">
    <source>
        <dbReference type="EMBL" id="HHQ51227.1"/>
    </source>
</evidence>
<proteinExistence type="predicted"/>
<dbReference type="AlphaFoldDB" id="A0A7J3Z976"/>
<protein>
    <submittedName>
        <fullName evidence="1">Uncharacterized protein</fullName>
    </submittedName>
</protein>
<accession>A0A7J3Z976</accession>
<dbReference type="EMBL" id="DRYQ01000115">
    <property type="protein sequence ID" value="HHQ51227.1"/>
    <property type="molecule type" value="Genomic_DNA"/>
</dbReference>
<sequence>MARARKAPVKKAITLLDLPNYKGYTFTFFSEVAVKLCAGEELEKLNQQNLNNIVSAICNCVSREIDELKKRNADPCSIAPIPLTGNDPKNKMNLCYAQRKLVDFSMGVKLESLVLPPALSLEFTEFTRGTMGTGRLKRELFIISEEVLALAIIGAHLAQAYATVGEYGYLYIDIVPHIVVRERVKKVHSMAKSIVSNIQKNNGSLSVTLIGVATTIGLALGKLIWEIVKSDGHTIANYLRISRTGNKVMVKGFDSIDVIQLAKIVMRCGIAKAIYTMLNRYPQEGFSSLRRFIELTATNLIKYQSFRKPIYIYEILRYLTSDELNREGAQWYVKKSEKELGWSEIVEAFSRLSKLLAS</sequence>
<comment type="caution">
    <text evidence="1">The sequence shown here is derived from an EMBL/GenBank/DDBJ whole genome shotgun (WGS) entry which is preliminary data.</text>
</comment>
<name>A0A7J3Z976_9CREN</name>